<dbReference type="GO" id="GO:0046872">
    <property type="term" value="F:metal ion binding"/>
    <property type="evidence" value="ECO:0007669"/>
    <property type="project" value="UniProtKB-KW"/>
</dbReference>
<keyword evidence="5" id="KW-0460">Magnesium</keyword>
<evidence type="ECO:0000256" key="3">
    <source>
        <dbReference type="ARBA" id="ARBA00022723"/>
    </source>
</evidence>
<gene>
    <name evidence="6" type="ORF">Sango_1385600</name>
</gene>
<dbReference type="InterPro" id="IPR051090">
    <property type="entry name" value="Inositol_monoP_superfamily"/>
</dbReference>
<comment type="similarity">
    <text evidence="2">Belongs to the inositol monophosphatase superfamily.</text>
</comment>
<evidence type="ECO:0000256" key="5">
    <source>
        <dbReference type="ARBA" id="ARBA00022842"/>
    </source>
</evidence>
<reference evidence="6" key="1">
    <citation type="submission" date="2020-06" db="EMBL/GenBank/DDBJ databases">
        <authorList>
            <person name="Li T."/>
            <person name="Hu X."/>
            <person name="Zhang T."/>
            <person name="Song X."/>
            <person name="Zhang H."/>
            <person name="Dai N."/>
            <person name="Sheng W."/>
            <person name="Hou X."/>
            <person name="Wei L."/>
        </authorList>
    </citation>
    <scope>NUCLEOTIDE SEQUENCE</scope>
    <source>
        <strain evidence="6">K16</strain>
        <tissue evidence="6">Leaf</tissue>
    </source>
</reference>
<comment type="caution">
    <text evidence="6">The sequence shown here is derived from an EMBL/GenBank/DDBJ whole genome shotgun (WGS) entry which is preliminary data.</text>
</comment>
<evidence type="ECO:0000256" key="4">
    <source>
        <dbReference type="ARBA" id="ARBA00022801"/>
    </source>
</evidence>
<dbReference type="GO" id="GO:0008441">
    <property type="term" value="F:3'(2'),5'-bisphosphate nucleotidase activity"/>
    <property type="evidence" value="ECO:0007669"/>
    <property type="project" value="TreeGrafter"/>
</dbReference>
<evidence type="ECO:0000313" key="6">
    <source>
        <dbReference type="EMBL" id="KAK4399101.1"/>
    </source>
</evidence>
<reference evidence="6" key="2">
    <citation type="journal article" date="2024" name="Plant">
        <title>Genomic evolution and insights into agronomic trait innovations of Sesamum species.</title>
        <authorList>
            <person name="Miao H."/>
            <person name="Wang L."/>
            <person name="Qu L."/>
            <person name="Liu H."/>
            <person name="Sun Y."/>
            <person name="Le M."/>
            <person name="Wang Q."/>
            <person name="Wei S."/>
            <person name="Zheng Y."/>
            <person name="Lin W."/>
            <person name="Duan Y."/>
            <person name="Cao H."/>
            <person name="Xiong S."/>
            <person name="Wang X."/>
            <person name="Wei L."/>
            <person name="Li C."/>
            <person name="Ma Q."/>
            <person name="Ju M."/>
            <person name="Zhao R."/>
            <person name="Li G."/>
            <person name="Mu C."/>
            <person name="Tian Q."/>
            <person name="Mei H."/>
            <person name="Zhang T."/>
            <person name="Gao T."/>
            <person name="Zhang H."/>
        </authorList>
    </citation>
    <scope>NUCLEOTIDE SEQUENCE</scope>
    <source>
        <strain evidence="6">K16</strain>
    </source>
</reference>
<evidence type="ECO:0000313" key="7">
    <source>
        <dbReference type="Proteomes" id="UP001289374"/>
    </source>
</evidence>
<keyword evidence="4" id="KW-0378">Hydrolase</keyword>
<dbReference type="PANTHER" id="PTHR43200:SF17">
    <property type="entry name" value="3'(2'),5'-BISPHOSPHATE NUCLEOTIDASE"/>
    <property type="match status" value="1"/>
</dbReference>
<proteinExistence type="inferred from homology"/>
<protein>
    <submittedName>
        <fullName evidence="6">Uncharacterized protein</fullName>
    </submittedName>
</protein>
<evidence type="ECO:0000256" key="2">
    <source>
        <dbReference type="ARBA" id="ARBA00009759"/>
    </source>
</evidence>
<comment type="cofactor">
    <cofactor evidence="1">
        <name>Mg(2+)</name>
        <dbReference type="ChEBI" id="CHEBI:18420"/>
    </cofactor>
</comment>
<dbReference type="Gene3D" id="3.30.540.10">
    <property type="entry name" value="Fructose-1,6-Bisphosphatase, subunit A, domain 1"/>
    <property type="match status" value="1"/>
</dbReference>
<name>A0AAE1WTB5_9LAMI</name>
<keyword evidence="3" id="KW-0479">Metal-binding</keyword>
<organism evidence="6 7">
    <name type="scientific">Sesamum angolense</name>
    <dbReference type="NCBI Taxonomy" id="2727404"/>
    <lineage>
        <taxon>Eukaryota</taxon>
        <taxon>Viridiplantae</taxon>
        <taxon>Streptophyta</taxon>
        <taxon>Embryophyta</taxon>
        <taxon>Tracheophyta</taxon>
        <taxon>Spermatophyta</taxon>
        <taxon>Magnoliopsida</taxon>
        <taxon>eudicotyledons</taxon>
        <taxon>Gunneridae</taxon>
        <taxon>Pentapetalae</taxon>
        <taxon>asterids</taxon>
        <taxon>lamiids</taxon>
        <taxon>Lamiales</taxon>
        <taxon>Pedaliaceae</taxon>
        <taxon>Sesamum</taxon>
    </lineage>
</organism>
<dbReference type="GO" id="GO:0000103">
    <property type="term" value="P:sulfate assimilation"/>
    <property type="evidence" value="ECO:0007669"/>
    <property type="project" value="TreeGrafter"/>
</dbReference>
<dbReference type="SUPFAM" id="SSF56655">
    <property type="entry name" value="Carbohydrate phosphatase"/>
    <property type="match status" value="1"/>
</dbReference>
<sequence length="145" mass="16101">MSISCPNFASQILRSHASLIARKNIHAPQDVGIFPSPFHANLRPTLSNYPSVFPSSCNCNQTFSSTTEDYYRNSALEFDDMDLGKYSKELEVAVKAVQMASLLCQRVQESLLSRSNDHVQSKDDNSPVTVAGNSLANRSVFLCFY</sequence>
<dbReference type="AlphaFoldDB" id="A0AAE1WTB5"/>
<dbReference type="Proteomes" id="UP001289374">
    <property type="component" value="Unassembled WGS sequence"/>
</dbReference>
<dbReference type="PANTHER" id="PTHR43200">
    <property type="entry name" value="PHOSPHATASE"/>
    <property type="match status" value="1"/>
</dbReference>
<evidence type="ECO:0000256" key="1">
    <source>
        <dbReference type="ARBA" id="ARBA00001946"/>
    </source>
</evidence>
<keyword evidence="7" id="KW-1185">Reference proteome</keyword>
<accession>A0AAE1WTB5</accession>
<dbReference type="EMBL" id="JACGWL010000007">
    <property type="protein sequence ID" value="KAK4399101.1"/>
    <property type="molecule type" value="Genomic_DNA"/>
</dbReference>